<accession>A0A9P6PTU4</accession>
<feature type="signal peptide" evidence="2">
    <location>
        <begin position="1"/>
        <end position="16"/>
    </location>
</feature>
<evidence type="ECO:0008006" key="5">
    <source>
        <dbReference type="Google" id="ProtNLM"/>
    </source>
</evidence>
<organism evidence="3 4">
    <name type="scientific">Mortierella polycephala</name>
    <dbReference type="NCBI Taxonomy" id="41804"/>
    <lineage>
        <taxon>Eukaryota</taxon>
        <taxon>Fungi</taxon>
        <taxon>Fungi incertae sedis</taxon>
        <taxon>Mucoromycota</taxon>
        <taxon>Mortierellomycotina</taxon>
        <taxon>Mortierellomycetes</taxon>
        <taxon>Mortierellales</taxon>
        <taxon>Mortierellaceae</taxon>
        <taxon>Mortierella</taxon>
    </lineage>
</organism>
<dbReference type="AlphaFoldDB" id="A0A9P6PTU4"/>
<feature type="region of interest" description="Disordered" evidence="1">
    <location>
        <begin position="270"/>
        <end position="322"/>
    </location>
</feature>
<gene>
    <name evidence="3" type="ORF">BG011_006046</name>
</gene>
<dbReference type="Proteomes" id="UP000726737">
    <property type="component" value="Unassembled WGS sequence"/>
</dbReference>
<feature type="region of interest" description="Disordered" evidence="1">
    <location>
        <begin position="845"/>
        <end position="886"/>
    </location>
</feature>
<evidence type="ECO:0000256" key="1">
    <source>
        <dbReference type="SAM" id="MobiDB-lite"/>
    </source>
</evidence>
<feature type="compositionally biased region" description="Basic residues" evidence="1">
    <location>
        <begin position="871"/>
        <end position="886"/>
    </location>
</feature>
<dbReference type="OrthoDB" id="2423135at2759"/>
<evidence type="ECO:0000256" key="2">
    <source>
        <dbReference type="SAM" id="SignalP"/>
    </source>
</evidence>
<dbReference type="EMBL" id="JAAAJA010000429">
    <property type="protein sequence ID" value="KAG0253939.1"/>
    <property type="molecule type" value="Genomic_DNA"/>
</dbReference>
<evidence type="ECO:0000313" key="3">
    <source>
        <dbReference type="EMBL" id="KAG0253939.1"/>
    </source>
</evidence>
<feature type="compositionally biased region" description="Basic and acidic residues" evidence="1">
    <location>
        <begin position="846"/>
        <end position="857"/>
    </location>
</feature>
<evidence type="ECO:0000313" key="4">
    <source>
        <dbReference type="Proteomes" id="UP000726737"/>
    </source>
</evidence>
<feature type="compositionally biased region" description="Basic and acidic residues" evidence="1">
    <location>
        <begin position="153"/>
        <end position="162"/>
    </location>
</feature>
<feature type="compositionally biased region" description="Polar residues" evidence="1">
    <location>
        <begin position="288"/>
        <end position="303"/>
    </location>
</feature>
<feature type="compositionally biased region" description="Basic and acidic residues" evidence="1">
    <location>
        <begin position="270"/>
        <end position="283"/>
    </location>
</feature>
<protein>
    <recommendedName>
        <fullName evidence="5">Extracellular membrane protein CFEM domain-containing protein</fullName>
    </recommendedName>
</protein>
<keyword evidence="2" id="KW-0732">Signal</keyword>
<name>A0A9P6PTU4_9FUNG</name>
<sequence length="886" mass="97174">MKIYAFLSLSAALVAASEIADYISSISSDKDNHQASCLAALRNALCLLEFPKCKGQTQETLPVCWSVRDYVLRACDGSATYQKSSSEPEPRRSGQDRETIAFAHIQNRLFSSTYDARWASSPSIQEPNCVSFEDHGLGTAPVDNIVVVNDLDKNEDRERDPTEEGQWIKDQSVAELNADQDGLFECLTDEDVDPEDDIQPKAVEAMLKARHLSRRERTKHHHHHHRNEKRKDEEGVAAKFMPVEPTDATAEPLESRADGAQDQTVYSVYKEDNNSESESDRESATMFDKSQQRVLAQSGSNSGDPAAAAEALEKSGSGHLEEKNATEISAGENEVGHSNKGTVILAAVPILLLMAAIAGFTAYRRYYENSFNKGGRNDTHDDLPGDGYHQRDVPIRSGSPILFDRTFINTIHSPPPTATYLHDPENASRHHSPSSIVSVANMKRPPPSAGSHGKTRFQELSRSYDFGAGFRSIKNALIRSSNNSRESALDQASGFSNAGSNSSLNGKNINYAFGAGGHPIARIGSHPGLSATERRQLQQYYGAGAGPSGSESRSGSTSGLLDINTMILAQEHSIIWGQYSANEDDASQDAASTLASNLARKSVSSASLSLLSGGKYSHHHQQSSGHLPDTLTDCIGDCLAPESPALTREQMMRRRDLYAEGYTFDFTESVGDDAHSGTDLLFEVRDHFFDLGSEKVHGTALRDEEMDMYLNMEKEESPYAVDDYNMMNPAPYEPKVLNRHIVECTTTAAIQKTSVIDEEEMDEKKALQVEDDAYVKAVETQEAEVEVTHILGGDSPEWSNPGNAEQDRNIEHILSKDTFGEVRSALGLLNGRDSQAEIMPIAAEVVDPHGWEEEPRDATTGFGISQENPGHGKKKNKSKSKKGRRH</sequence>
<keyword evidence="4" id="KW-1185">Reference proteome</keyword>
<feature type="compositionally biased region" description="Basic residues" evidence="1">
    <location>
        <begin position="212"/>
        <end position="228"/>
    </location>
</feature>
<feature type="region of interest" description="Disordered" evidence="1">
    <location>
        <begin position="212"/>
        <end position="238"/>
    </location>
</feature>
<feature type="chain" id="PRO_5040137838" description="Extracellular membrane protein CFEM domain-containing protein" evidence="2">
    <location>
        <begin position="17"/>
        <end position="886"/>
    </location>
</feature>
<feature type="region of interest" description="Disordered" evidence="1">
    <location>
        <begin position="153"/>
        <end position="173"/>
    </location>
</feature>
<proteinExistence type="predicted"/>
<comment type="caution">
    <text evidence="3">The sequence shown here is derived from an EMBL/GenBank/DDBJ whole genome shotgun (WGS) entry which is preliminary data.</text>
</comment>
<reference evidence="3" key="1">
    <citation type="journal article" date="2020" name="Fungal Divers.">
        <title>Resolving the Mortierellaceae phylogeny through synthesis of multi-gene phylogenetics and phylogenomics.</title>
        <authorList>
            <person name="Vandepol N."/>
            <person name="Liber J."/>
            <person name="Desiro A."/>
            <person name="Na H."/>
            <person name="Kennedy M."/>
            <person name="Barry K."/>
            <person name="Grigoriev I.V."/>
            <person name="Miller A.N."/>
            <person name="O'Donnell K."/>
            <person name="Stajich J.E."/>
            <person name="Bonito G."/>
        </authorList>
    </citation>
    <scope>NUCLEOTIDE SEQUENCE</scope>
    <source>
        <strain evidence="3">KOD948</strain>
    </source>
</reference>